<organism evidence="18 19">
    <name type="scientific">Paenibacillus residui</name>
    <dbReference type="NCBI Taxonomy" id="629724"/>
    <lineage>
        <taxon>Bacteria</taxon>
        <taxon>Bacillati</taxon>
        <taxon>Bacillota</taxon>
        <taxon>Bacilli</taxon>
        <taxon>Bacillales</taxon>
        <taxon>Paenibacillaceae</taxon>
        <taxon>Paenibacillus</taxon>
    </lineage>
</organism>
<feature type="transmembrane region" description="Helical" evidence="14">
    <location>
        <begin position="6"/>
        <end position="26"/>
    </location>
</feature>
<feature type="domain" description="Histidine kinase" evidence="15">
    <location>
        <begin position="547"/>
        <end position="778"/>
    </location>
</feature>
<dbReference type="Gene3D" id="6.10.340.10">
    <property type="match status" value="1"/>
</dbReference>
<dbReference type="SMART" id="SM00388">
    <property type="entry name" value="HisKA"/>
    <property type="match status" value="1"/>
</dbReference>
<dbReference type="InterPro" id="IPR003594">
    <property type="entry name" value="HATPase_dom"/>
</dbReference>
<protein>
    <recommendedName>
        <fullName evidence="3">histidine kinase</fullName>
        <ecNumber evidence="3">2.7.13.3</ecNumber>
    </recommendedName>
</protein>
<dbReference type="Pfam" id="PF02518">
    <property type="entry name" value="HATPase_c"/>
    <property type="match status" value="1"/>
</dbReference>
<dbReference type="InterPro" id="IPR029016">
    <property type="entry name" value="GAF-like_dom_sf"/>
</dbReference>
<keyword evidence="13" id="KW-0175">Coiled coil</keyword>
<keyword evidence="11 14" id="KW-0472">Membrane</keyword>
<evidence type="ECO:0000256" key="3">
    <source>
        <dbReference type="ARBA" id="ARBA00012438"/>
    </source>
</evidence>
<evidence type="ECO:0000256" key="13">
    <source>
        <dbReference type="SAM" id="Coils"/>
    </source>
</evidence>
<evidence type="ECO:0000256" key="2">
    <source>
        <dbReference type="ARBA" id="ARBA00004651"/>
    </source>
</evidence>
<keyword evidence="8" id="KW-0418">Kinase</keyword>
<dbReference type="Pfam" id="PF12729">
    <property type="entry name" value="4HB_MCP_1"/>
    <property type="match status" value="1"/>
</dbReference>
<keyword evidence="14" id="KW-0812">Transmembrane</keyword>
<name>A0ABW3DBA8_9BACL</name>
<dbReference type="InterPro" id="IPR011006">
    <property type="entry name" value="CheY-like_superfamily"/>
</dbReference>
<dbReference type="Gene3D" id="3.30.450.40">
    <property type="match status" value="1"/>
</dbReference>
<feature type="domain" description="Response regulatory" evidence="16">
    <location>
        <begin position="844"/>
        <end position="957"/>
    </location>
</feature>
<dbReference type="InterPro" id="IPR003660">
    <property type="entry name" value="HAMP_dom"/>
</dbReference>
<dbReference type="SMART" id="SM00448">
    <property type="entry name" value="REC"/>
    <property type="match status" value="3"/>
</dbReference>
<dbReference type="PROSITE" id="PS50109">
    <property type="entry name" value="HIS_KIN"/>
    <property type="match status" value="1"/>
</dbReference>
<keyword evidence="14" id="KW-1133">Transmembrane helix</keyword>
<dbReference type="SUPFAM" id="SSF55781">
    <property type="entry name" value="GAF domain-like"/>
    <property type="match status" value="1"/>
</dbReference>
<keyword evidence="9" id="KW-0067">ATP-binding</keyword>
<evidence type="ECO:0000259" key="16">
    <source>
        <dbReference type="PROSITE" id="PS50110"/>
    </source>
</evidence>
<dbReference type="InterPro" id="IPR047347">
    <property type="entry name" value="YvaQ-like_sensor"/>
</dbReference>
<evidence type="ECO:0000256" key="1">
    <source>
        <dbReference type="ARBA" id="ARBA00000085"/>
    </source>
</evidence>
<dbReference type="SMART" id="SM00387">
    <property type="entry name" value="HATPase_c"/>
    <property type="match status" value="1"/>
</dbReference>
<evidence type="ECO:0000259" key="15">
    <source>
        <dbReference type="PROSITE" id="PS50109"/>
    </source>
</evidence>
<dbReference type="Pfam" id="PF00512">
    <property type="entry name" value="HisKA"/>
    <property type="match status" value="1"/>
</dbReference>
<dbReference type="EMBL" id="JBHTIU010000031">
    <property type="protein sequence ID" value="MFD0869598.1"/>
    <property type="molecule type" value="Genomic_DNA"/>
</dbReference>
<evidence type="ECO:0000256" key="9">
    <source>
        <dbReference type="ARBA" id="ARBA00022840"/>
    </source>
</evidence>
<evidence type="ECO:0000259" key="17">
    <source>
        <dbReference type="PROSITE" id="PS50885"/>
    </source>
</evidence>
<evidence type="ECO:0000256" key="8">
    <source>
        <dbReference type="ARBA" id="ARBA00022777"/>
    </source>
</evidence>
<keyword evidence="7" id="KW-0547">Nucleotide-binding</keyword>
<dbReference type="CDD" id="cd19411">
    <property type="entry name" value="MCP2201-like_sensor"/>
    <property type="match status" value="1"/>
</dbReference>
<dbReference type="CDD" id="cd16922">
    <property type="entry name" value="HATPase_EvgS-ArcB-TorS-like"/>
    <property type="match status" value="1"/>
</dbReference>
<dbReference type="InterPro" id="IPR004358">
    <property type="entry name" value="Sig_transdc_His_kin-like_C"/>
</dbReference>
<dbReference type="CDD" id="cd00082">
    <property type="entry name" value="HisKA"/>
    <property type="match status" value="1"/>
</dbReference>
<dbReference type="InterPro" id="IPR036097">
    <property type="entry name" value="HisK_dim/P_sf"/>
</dbReference>
<dbReference type="Gene3D" id="3.30.565.10">
    <property type="entry name" value="Histidine kinase-like ATPase, C-terminal domain"/>
    <property type="match status" value="1"/>
</dbReference>
<dbReference type="PRINTS" id="PR00344">
    <property type="entry name" value="BCTRLSENSOR"/>
</dbReference>
<comment type="caution">
    <text evidence="18">The sequence shown here is derived from an EMBL/GenBank/DDBJ whole genome shotgun (WGS) entry which is preliminary data.</text>
</comment>
<dbReference type="EC" id="2.7.13.3" evidence="3"/>
<dbReference type="SUPFAM" id="SSF47384">
    <property type="entry name" value="Homodimeric domain of signal transducing histidine kinase"/>
    <property type="match status" value="1"/>
</dbReference>
<dbReference type="Proteomes" id="UP001597120">
    <property type="component" value="Unassembled WGS sequence"/>
</dbReference>
<keyword evidence="10" id="KW-0902">Two-component regulatory system</keyword>
<evidence type="ECO:0000256" key="10">
    <source>
        <dbReference type="ARBA" id="ARBA00023012"/>
    </source>
</evidence>
<keyword evidence="4" id="KW-1003">Cell membrane</keyword>
<evidence type="ECO:0000313" key="18">
    <source>
        <dbReference type="EMBL" id="MFD0869598.1"/>
    </source>
</evidence>
<dbReference type="Gene3D" id="3.40.50.2300">
    <property type="match status" value="3"/>
</dbReference>
<dbReference type="InterPro" id="IPR001789">
    <property type="entry name" value="Sig_transdc_resp-reg_receiver"/>
</dbReference>
<feature type="modified residue" description="4-aspartylphosphate" evidence="12">
    <location>
        <position position="1015"/>
    </location>
</feature>
<feature type="domain" description="Response regulatory" evidence="16">
    <location>
        <begin position="966"/>
        <end position="1082"/>
    </location>
</feature>
<dbReference type="InterPro" id="IPR036890">
    <property type="entry name" value="HATPase_C_sf"/>
</dbReference>
<feature type="modified residue" description="4-aspartylphosphate" evidence="12">
    <location>
        <position position="1162"/>
    </location>
</feature>
<evidence type="ECO:0000256" key="6">
    <source>
        <dbReference type="ARBA" id="ARBA00022679"/>
    </source>
</evidence>
<evidence type="ECO:0000313" key="19">
    <source>
        <dbReference type="Proteomes" id="UP001597120"/>
    </source>
</evidence>
<reference evidence="19" key="1">
    <citation type="journal article" date="2019" name="Int. J. Syst. Evol. Microbiol.">
        <title>The Global Catalogue of Microorganisms (GCM) 10K type strain sequencing project: providing services to taxonomists for standard genome sequencing and annotation.</title>
        <authorList>
            <consortium name="The Broad Institute Genomics Platform"/>
            <consortium name="The Broad Institute Genome Sequencing Center for Infectious Disease"/>
            <person name="Wu L."/>
            <person name="Ma J."/>
        </authorList>
    </citation>
    <scope>NUCLEOTIDE SEQUENCE [LARGE SCALE GENOMIC DNA]</scope>
    <source>
        <strain evidence="19">CCUG 57263</strain>
    </source>
</reference>
<dbReference type="RefSeq" id="WP_144934712.1">
    <property type="nucleotide sequence ID" value="NZ_JBHTIU010000031.1"/>
</dbReference>
<dbReference type="PROSITE" id="PS50885">
    <property type="entry name" value="HAMP"/>
    <property type="match status" value="1"/>
</dbReference>
<evidence type="ECO:0000256" key="11">
    <source>
        <dbReference type="ARBA" id="ARBA00023136"/>
    </source>
</evidence>
<proteinExistence type="predicted"/>
<dbReference type="InterPro" id="IPR003661">
    <property type="entry name" value="HisK_dim/P_dom"/>
</dbReference>
<evidence type="ECO:0000256" key="4">
    <source>
        <dbReference type="ARBA" id="ARBA00022475"/>
    </source>
</evidence>
<keyword evidence="5 12" id="KW-0597">Phosphoprotein</keyword>
<dbReference type="Gene3D" id="1.10.287.130">
    <property type="match status" value="1"/>
</dbReference>
<dbReference type="InterPro" id="IPR003018">
    <property type="entry name" value="GAF"/>
</dbReference>
<dbReference type="SUPFAM" id="SSF55874">
    <property type="entry name" value="ATPase domain of HSP90 chaperone/DNA topoisomerase II/histidine kinase"/>
    <property type="match status" value="1"/>
</dbReference>
<feature type="domain" description="Response regulatory" evidence="16">
    <location>
        <begin position="1112"/>
        <end position="1229"/>
    </location>
</feature>
<evidence type="ECO:0000256" key="5">
    <source>
        <dbReference type="ARBA" id="ARBA00022553"/>
    </source>
</evidence>
<dbReference type="Pfam" id="PF13185">
    <property type="entry name" value="GAF_2"/>
    <property type="match status" value="1"/>
</dbReference>
<feature type="modified residue" description="4-aspartylphosphate" evidence="12">
    <location>
        <position position="893"/>
    </location>
</feature>
<dbReference type="Pfam" id="PF00072">
    <property type="entry name" value="Response_reg"/>
    <property type="match status" value="3"/>
</dbReference>
<dbReference type="InterPro" id="IPR024478">
    <property type="entry name" value="HlyB_4HB_MCP"/>
</dbReference>
<evidence type="ECO:0000256" key="12">
    <source>
        <dbReference type="PROSITE-ProRule" id="PRU00169"/>
    </source>
</evidence>
<comment type="subcellular location">
    <subcellularLocation>
        <location evidence="2">Cell membrane</location>
        <topology evidence="2">Multi-pass membrane protein</topology>
    </subcellularLocation>
</comment>
<feature type="coiled-coil region" evidence="13">
    <location>
        <begin position="436"/>
        <end position="533"/>
    </location>
</feature>
<comment type="catalytic activity">
    <reaction evidence="1">
        <text>ATP + protein L-histidine = ADP + protein N-phospho-L-histidine.</text>
        <dbReference type="EC" id="2.7.13.3"/>
    </reaction>
</comment>
<feature type="transmembrane region" description="Helical" evidence="14">
    <location>
        <begin position="183"/>
        <end position="205"/>
    </location>
</feature>
<accession>A0ABW3DBA8</accession>
<gene>
    <name evidence="18" type="ORF">ACFQ03_10585</name>
</gene>
<dbReference type="PANTHER" id="PTHR45339">
    <property type="entry name" value="HYBRID SIGNAL TRANSDUCTION HISTIDINE KINASE J"/>
    <property type="match status" value="1"/>
</dbReference>
<dbReference type="SUPFAM" id="SSF52172">
    <property type="entry name" value="CheY-like"/>
    <property type="match status" value="3"/>
</dbReference>
<evidence type="ECO:0000256" key="14">
    <source>
        <dbReference type="SAM" id="Phobius"/>
    </source>
</evidence>
<dbReference type="CDD" id="cd17546">
    <property type="entry name" value="REC_hyHK_CKI1_RcsC-like"/>
    <property type="match status" value="1"/>
</dbReference>
<dbReference type="InterPro" id="IPR005467">
    <property type="entry name" value="His_kinase_dom"/>
</dbReference>
<feature type="domain" description="HAMP" evidence="17">
    <location>
        <begin position="206"/>
        <end position="260"/>
    </location>
</feature>
<evidence type="ECO:0000256" key="7">
    <source>
        <dbReference type="ARBA" id="ARBA00022741"/>
    </source>
</evidence>
<dbReference type="PROSITE" id="PS50110">
    <property type="entry name" value="RESPONSE_REGULATORY"/>
    <property type="match status" value="3"/>
</dbReference>
<dbReference type="SMART" id="SM00065">
    <property type="entry name" value="GAF"/>
    <property type="match status" value="1"/>
</dbReference>
<dbReference type="PANTHER" id="PTHR45339:SF1">
    <property type="entry name" value="HYBRID SIGNAL TRANSDUCTION HISTIDINE KINASE J"/>
    <property type="match status" value="1"/>
</dbReference>
<keyword evidence="19" id="KW-1185">Reference proteome</keyword>
<sequence length="1231" mass="139022">MKIRTKLFLGVGAIIILMFSLAGIGINRLSSINQNMNEIYQNRYSKVKVTSSTRNEVSKINNLLVNLILNEPRDREGLIRQIDESSNRALVYLQELEERSELAEEKQLLEEAAGSFDAYSGYKKEAINLVTSGKRGDAAQLREAEGNLMLDTLQQKLDALAKYHEQRMDEHFLASRASNRSTLTFTLILSITGLLLGLVIMYWIISSITGGLNMLSRMIAGFANGTVDAKELKRITPKGEIGEVADAFTTMALDLQEKTKREREMNRANEEQAWLKTNLAQMTTHLRGLGELEEVAQKFIGEVTPMLGASYGVVYLLEGEESDRRLRRGGAYAYKEGLHPSGSIRIGEGLVGQCALDNETILLKDVPADYIKINSGLGEITPVSLVCHPIRYENELIAVVELASLGEFTPIQLHLLEQLADHVGTVLKDIIGRKKVEELLRVSQSLTEELQAQSEELLSQQEELRASNERLEEKTRSLQRSEEMLQRQQEELEQANDELLQKTRQLEQQIEQTEQVNRQIQQTKTELERQALQLALTSKYKSEFLANMSHELRTPLNSMLILSQLLADNREGNLHEKQVEFADTIHSSGTDLLRMIDEILDLSKVEAGRMEVQIEPYRVRDLEDFVRRNFAPMAKENGLGLHIVVEEDVPERMNTDHYRLEQILRNLLSNAFKFTKKGSISLHVKMEENHPLVESGQSGELMIAFAVTDTGIGISEEKQEFIFDAFRQADGTTSRKYGGTGLGLSISRELARLLGGTITLESEEGRGSTFILYLPVSSSRLPASGHEDIVDSMIREVAISRGHAETSDLPAELIIPQVELSDPKLLNSPDVEDDRERIEPNDKVLLVIEDDVHFVKIIMDMARQRGFKTIAALRGDQGLALARMHKPDAIILDIQLPVVDGWTVLNRLKENLETRHIPVHVMSVIDESWQGLTMGAMAYLKKPVSKENLEEAFTHIQSFLDKKIKNLLIVEDDKELLRSLVELIGYEDVEITAISSGKEALEKLQGCRYDCMVLDIGLSDISGFELLEEIRGQERLKDLPIIIYTGKELDKADEIRLKQYSESIIIKNVKSPERLLDETSLFLHRVEANLPEDKRQMLEKLHNNESAFEGKSILLVDDDIRNVFALSSVLEAFHMNVTFAENGIEALQVLESNAEIDLVLMDIMMPEMDGYETIRRIRSQPRFEKLPIIALTAKAMREDRNKCIEAGASDYITKPINTDQLLSLLKVWLYG</sequence>
<keyword evidence="6" id="KW-0808">Transferase</keyword>